<dbReference type="SUPFAM" id="SSF53901">
    <property type="entry name" value="Thiolase-like"/>
    <property type="match status" value="2"/>
</dbReference>
<keyword evidence="10" id="KW-1185">Reference proteome</keyword>
<reference evidence="10" key="2">
    <citation type="journal article" date="2017" name="J. Anim. Genet.">
        <title>Multiple reference genome sequences of hot pepper reveal the massive evolution of plant disease resistance genes by retroduplication.</title>
        <authorList>
            <person name="Kim S."/>
            <person name="Park J."/>
            <person name="Yeom S.-I."/>
            <person name="Kim Y.-M."/>
            <person name="Seo E."/>
            <person name="Kim K.-T."/>
            <person name="Kim M.-S."/>
            <person name="Lee J.M."/>
            <person name="Cheong K."/>
            <person name="Shin H.-S."/>
            <person name="Kim S.-B."/>
            <person name="Han K."/>
            <person name="Lee J."/>
            <person name="Park M."/>
            <person name="Lee H.-A."/>
            <person name="Lee H.-Y."/>
            <person name="Lee Y."/>
            <person name="Oh S."/>
            <person name="Lee J.H."/>
            <person name="Choi E."/>
            <person name="Choi E."/>
            <person name="Lee S.E."/>
            <person name="Jeon J."/>
            <person name="Kim H."/>
            <person name="Choi G."/>
            <person name="Song H."/>
            <person name="Lee J."/>
            <person name="Lee S.-C."/>
            <person name="Kwon J.-K."/>
            <person name="Lee H.-Y."/>
            <person name="Koo N."/>
            <person name="Hong Y."/>
            <person name="Kim R.W."/>
            <person name="Kang W.-H."/>
            <person name="Huh J.H."/>
            <person name="Kang B.-C."/>
            <person name="Yang T.-J."/>
            <person name="Lee Y.-H."/>
            <person name="Bennetzen J.L."/>
            <person name="Choi D."/>
        </authorList>
    </citation>
    <scope>NUCLEOTIDE SEQUENCE [LARGE SCALE GENOMIC DNA]</scope>
    <source>
        <strain evidence="10">cv. PBC81</strain>
    </source>
</reference>
<dbReference type="InterPro" id="IPR013601">
    <property type="entry name" value="FAE1_typ3_polyketide_synth"/>
</dbReference>
<evidence type="ECO:0000256" key="4">
    <source>
        <dbReference type="ARBA" id="ARBA00022679"/>
    </source>
</evidence>
<dbReference type="Proteomes" id="UP000224567">
    <property type="component" value="Unassembled WGS sequence"/>
</dbReference>
<evidence type="ECO:0000256" key="6">
    <source>
        <dbReference type="ARBA" id="ARBA00047375"/>
    </source>
</evidence>
<evidence type="ECO:0000313" key="9">
    <source>
        <dbReference type="EMBL" id="PHT46583.1"/>
    </source>
</evidence>
<sequence>MGNYSDEILDKMRMAMKKVGLGDFTYLPENLLTKSPNLCLETSLKEAQSVMFGALDMLFEKTKIDPKDIGILIVNCSVFDPVPSLSCMIVNHYKMNENVLSYNLGGMGCTAGLLAVRLANQLLQVHESTSALILSTENTSHCCYFGKDQSKLIPNCTFRVGGAAILLSNRSSDRNSCKYELLHDVHYNGASSDRSYKSIFLEEDDDGLVGVSITKHLLVAATNAIETNLTLLGPLILPLSEKILFLKNIVTRRIFGVKNVKKYVPNFTKIDHFLPHVGGLPVLNQLQKILGFSDLAMEASKISLKRFGNTSSSSIWYLLAYAEAKGRIKKGDKIWQMAFGSGFKCSSVIWRAIKNVDSNDMKNPWNEESEALIDLNLDNNAPSHGYFEI</sequence>
<dbReference type="OrthoDB" id="329835at2759"/>
<dbReference type="PANTHER" id="PTHR31561">
    <property type="entry name" value="3-KETOACYL-COA SYNTHASE"/>
    <property type="match status" value="1"/>
</dbReference>
<accession>A0A2G2WMW3</accession>
<dbReference type="UniPathway" id="UPA00094"/>
<dbReference type="InterPro" id="IPR013747">
    <property type="entry name" value="ACP_syn_III_C"/>
</dbReference>
<evidence type="ECO:0000256" key="5">
    <source>
        <dbReference type="ARBA" id="ARBA00023315"/>
    </source>
</evidence>
<protein>
    <recommendedName>
        <fullName evidence="3">very-long-chain 3-oxoacyl-CoA synthase</fullName>
        <ecNumber evidence="3">2.3.1.199</ecNumber>
    </recommendedName>
</protein>
<dbReference type="EC" id="2.3.1.199" evidence="3"/>
<proteinExistence type="inferred from homology"/>
<evidence type="ECO:0000259" key="7">
    <source>
        <dbReference type="Pfam" id="PF08392"/>
    </source>
</evidence>
<dbReference type="InterPro" id="IPR016039">
    <property type="entry name" value="Thiolase-like"/>
</dbReference>
<dbReference type="STRING" id="33114.A0A2G2WMW3"/>
<dbReference type="CDD" id="cd00831">
    <property type="entry name" value="CHS_like"/>
    <property type="match status" value="1"/>
</dbReference>
<comment type="similarity">
    <text evidence="2">Belongs to the thiolase-like superfamily. Chalcone/stilbene synthases family.</text>
</comment>
<keyword evidence="5" id="KW-0012">Acyltransferase</keyword>
<comment type="caution">
    <text evidence="9">The sequence shown here is derived from an EMBL/GenBank/DDBJ whole genome shotgun (WGS) entry which is preliminary data.</text>
</comment>
<dbReference type="Gene3D" id="3.40.47.10">
    <property type="match status" value="1"/>
</dbReference>
<evidence type="ECO:0000259" key="8">
    <source>
        <dbReference type="Pfam" id="PF08541"/>
    </source>
</evidence>
<dbReference type="GO" id="GO:0006633">
    <property type="term" value="P:fatty acid biosynthetic process"/>
    <property type="evidence" value="ECO:0007669"/>
    <property type="project" value="UniProtKB-UniPathway"/>
</dbReference>
<dbReference type="Pfam" id="PF08392">
    <property type="entry name" value="FAE1_CUT1_RppA"/>
    <property type="match status" value="1"/>
</dbReference>
<evidence type="ECO:0000256" key="1">
    <source>
        <dbReference type="ARBA" id="ARBA00005194"/>
    </source>
</evidence>
<keyword evidence="4" id="KW-0808">Transferase</keyword>
<dbReference type="EMBL" id="MLFT02000006">
    <property type="protein sequence ID" value="PHT46583.1"/>
    <property type="molecule type" value="Genomic_DNA"/>
</dbReference>
<evidence type="ECO:0000313" key="10">
    <source>
        <dbReference type="Proteomes" id="UP000224567"/>
    </source>
</evidence>
<name>A0A2G2WMW3_CAPBA</name>
<reference evidence="9 10" key="1">
    <citation type="journal article" date="2017" name="Genome Biol.">
        <title>New reference genome sequences of hot pepper reveal the massive evolution of plant disease-resistance genes by retroduplication.</title>
        <authorList>
            <person name="Kim S."/>
            <person name="Park J."/>
            <person name="Yeom S.I."/>
            <person name="Kim Y.M."/>
            <person name="Seo E."/>
            <person name="Kim K.T."/>
            <person name="Kim M.S."/>
            <person name="Lee J.M."/>
            <person name="Cheong K."/>
            <person name="Shin H.S."/>
            <person name="Kim S.B."/>
            <person name="Han K."/>
            <person name="Lee J."/>
            <person name="Park M."/>
            <person name="Lee H.A."/>
            <person name="Lee H.Y."/>
            <person name="Lee Y."/>
            <person name="Oh S."/>
            <person name="Lee J.H."/>
            <person name="Choi E."/>
            <person name="Choi E."/>
            <person name="Lee S.E."/>
            <person name="Jeon J."/>
            <person name="Kim H."/>
            <person name="Choi G."/>
            <person name="Song H."/>
            <person name="Lee J."/>
            <person name="Lee S.C."/>
            <person name="Kwon J.K."/>
            <person name="Lee H.Y."/>
            <person name="Koo N."/>
            <person name="Hong Y."/>
            <person name="Kim R.W."/>
            <person name="Kang W.H."/>
            <person name="Huh J.H."/>
            <person name="Kang B.C."/>
            <person name="Yang T.J."/>
            <person name="Lee Y.H."/>
            <person name="Bennetzen J.L."/>
            <person name="Choi D."/>
        </authorList>
    </citation>
    <scope>NUCLEOTIDE SEQUENCE [LARGE SCALE GENOMIC DNA]</scope>
    <source>
        <strain evidence="10">cv. PBC81</strain>
    </source>
</reference>
<gene>
    <name evidence="9" type="ORF">CQW23_15741</name>
</gene>
<dbReference type="InterPro" id="IPR012392">
    <property type="entry name" value="3-ktacl-CoA_syn"/>
</dbReference>
<feature type="domain" description="FAE" evidence="7">
    <location>
        <begin position="3"/>
        <end position="253"/>
    </location>
</feature>
<evidence type="ECO:0000256" key="2">
    <source>
        <dbReference type="ARBA" id="ARBA00005531"/>
    </source>
</evidence>
<dbReference type="AlphaFoldDB" id="A0A2G2WMW3"/>
<feature type="domain" description="Beta-ketoacyl-[acyl-carrier-protein] synthase III C-terminal" evidence="8">
    <location>
        <begin position="269"/>
        <end position="351"/>
    </location>
</feature>
<comment type="catalytic activity">
    <reaction evidence="6">
        <text>a very-long-chain acyl-CoA + malonyl-CoA + H(+) = a very-long-chain 3-oxoacyl-CoA + CO2 + CoA</text>
        <dbReference type="Rhea" id="RHEA:32727"/>
        <dbReference type="ChEBI" id="CHEBI:15378"/>
        <dbReference type="ChEBI" id="CHEBI:16526"/>
        <dbReference type="ChEBI" id="CHEBI:57287"/>
        <dbReference type="ChEBI" id="CHEBI:57384"/>
        <dbReference type="ChEBI" id="CHEBI:90725"/>
        <dbReference type="ChEBI" id="CHEBI:90736"/>
        <dbReference type="EC" id="2.3.1.199"/>
    </reaction>
</comment>
<comment type="pathway">
    <text evidence="1">Lipid metabolism; fatty acid biosynthesis.</text>
</comment>
<organism evidence="9 10">
    <name type="scientific">Capsicum baccatum</name>
    <name type="common">Peruvian pepper</name>
    <dbReference type="NCBI Taxonomy" id="33114"/>
    <lineage>
        <taxon>Eukaryota</taxon>
        <taxon>Viridiplantae</taxon>
        <taxon>Streptophyta</taxon>
        <taxon>Embryophyta</taxon>
        <taxon>Tracheophyta</taxon>
        <taxon>Spermatophyta</taxon>
        <taxon>Magnoliopsida</taxon>
        <taxon>eudicotyledons</taxon>
        <taxon>Gunneridae</taxon>
        <taxon>Pentapetalae</taxon>
        <taxon>asterids</taxon>
        <taxon>lamiids</taxon>
        <taxon>Solanales</taxon>
        <taxon>Solanaceae</taxon>
        <taxon>Solanoideae</taxon>
        <taxon>Capsiceae</taxon>
        <taxon>Capsicum</taxon>
    </lineage>
</organism>
<dbReference type="GO" id="GO:0009922">
    <property type="term" value="F:fatty acid elongase activity"/>
    <property type="evidence" value="ECO:0007669"/>
    <property type="project" value="UniProtKB-EC"/>
</dbReference>
<dbReference type="Pfam" id="PF08541">
    <property type="entry name" value="ACP_syn_III_C"/>
    <property type="match status" value="1"/>
</dbReference>
<evidence type="ECO:0000256" key="3">
    <source>
        <dbReference type="ARBA" id="ARBA00012307"/>
    </source>
</evidence>
<dbReference type="GO" id="GO:0016020">
    <property type="term" value="C:membrane"/>
    <property type="evidence" value="ECO:0007669"/>
    <property type="project" value="InterPro"/>
</dbReference>